<feature type="transmembrane region" description="Helical" evidence="1">
    <location>
        <begin position="38"/>
        <end position="58"/>
    </location>
</feature>
<reference evidence="2 3" key="1">
    <citation type="submission" date="2019-06" db="EMBL/GenBank/DDBJ databases">
        <title>Sequencing the genomes of 1000 actinobacteria strains.</title>
        <authorList>
            <person name="Klenk H.-P."/>
        </authorList>
    </citation>
    <scope>NUCLEOTIDE SEQUENCE [LARGE SCALE GENOMIC DNA]</scope>
    <source>
        <strain evidence="2 3">DSM 18082</strain>
    </source>
</reference>
<keyword evidence="1" id="KW-0472">Membrane</keyword>
<dbReference type="Proteomes" id="UP000319514">
    <property type="component" value="Unassembled WGS sequence"/>
</dbReference>
<organism evidence="2 3">
    <name type="scientific">Oryzihumus leptocrescens</name>
    <dbReference type="NCBI Taxonomy" id="297536"/>
    <lineage>
        <taxon>Bacteria</taxon>
        <taxon>Bacillati</taxon>
        <taxon>Actinomycetota</taxon>
        <taxon>Actinomycetes</taxon>
        <taxon>Micrococcales</taxon>
        <taxon>Intrasporangiaceae</taxon>
        <taxon>Oryzihumus</taxon>
    </lineage>
</organism>
<keyword evidence="1" id="KW-1133">Transmembrane helix</keyword>
<sequence>MPTPEPTTCPLRWPVALTRSFLAPGLGGVVVAVLVDPWPVGLLLGLALAASFGSLALARARRRSLTVSTDGLLLQRHDDALEAGWEEVTGIRRRRLGGLLPVEELTLRDSGTVPVSLYDKAWRDGPIGAQLRAGGIL</sequence>
<dbReference type="AlphaFoldDB" id="A0A542Z9C0"/>
<dbReference type="EMBL" id="VFOQ01000002">
    <property type="protein sequence ID" value="TQL56948.1"/>
    <property type="molecule type" value="Genomic_DNA"/>
</dbReference>
<evidence type="ECO:0008006" key="4">
    <source>
        <dbReference type="Google" id="ProtNLM"/>
    </source>
</evidence>
<keyword evidence="3" id="KW-1185">Reference proteome</keyword>
<gene>
    <name evidence="2" type="ORF">FB474_3716</name>
</gene>
<accession>A0A542Z9C0</accession>
<protein>
    <recommendedName>
        <fullName evidence="4">PH (Pleckstrin Homology) domain-containing protein</fullName>
    </recommendedName>
</protein>
<evidence type="ECO:0000313" key="2">
    <source>
        <dbReference type="EMBL" id="TQL56948.1"/>
    </source>
</evidence>
<comment type="caution">
    <text evidence="2">The sequence shown here is derived from an EMBL/GenBank/DDBJ whole genome shotgun (WGS) entry which is preliminary data.</text>
</comment>
<dbReference type="RefSeq" id="WP_343967961.1">
    <property type="nucleotide sequence ID" value="NZ_BAAAKX010000015.1"/>
</dbReference>
<evidence type="ECO:0000313" key="3">
    <source>
        <dbReference type="Proteomes" id="UP000319514"/>
    </source>
</evidence>
<name>A0A542Z9C0_9MICO</name>
<proteinExistence type="predicted"/>
<keyword evidence="1" id="KW-0812">Transmembrane</keyword>
<evidence type="ECO:0000256" key="1">
    <source>
        <dbReference type="SAM" id="Phobius"/>
    </source>
</evidence>